<keyword evidence="4" id="KW-0808">Transferase</keyword>
<dbReference type="SMART" id="SM00387">
    <property type="entry name" value="HATPase_c"/>
    <property type="match status" value="1"/>
</dbReference>
<keyword evidence="12" id="KW-1185">Reference proteome</keyword>
<evidence type="ECO:0000256" key="1">
    <source>
        <dbReference type="ARBA" id="ARBA00000085"/>
    </source>
</evidence>
<evidence type="ECO:0000256" key="6">
    <source>
        <dbReference type="PROSITE-ProRule" id="PRU00169"/>
    </source>
</evidence>
<dbReference type="SUPFAM" id="SSF52172">
    <property type="entry name" value="CheY-like"/>
    <property type="match status" value="1"/>
</dbReference>
<evidence type="ECO:0000256" key="3">
    <source>
        <dbReference type="ARBA" id="ARBA00022553"/>
    </source>
</evidence>
<dbReference type="InterPro" id="IPR004358">
    <property type="entry name" value="Sig_transdc_His_kin-like_C"/>
</dbReference>
<dbReference type="PANTHER" id="PTHR43047:SF9">
    <property type="entry name" value="HISTIDINE KINASE"/>
    <property type="match status" value="1"/>
</dbReference>
<dbReference type="Pfam" id="PF00512">
    <property type="entry name" value="HisKA"/>
    <property type="match status" value="1"/>
</dbReference>
<dbReference type="SUPFAM" id="SSF55785">
    <property type="entry name" value="PYP-like sensor domain (PAS domain)"/>
    <property type="match status" value="1"/>
</dbReference>
<name>A0ABU5KTB8_9PSED</name>
<feature type="domain" description="PAC" evidence="10">
    <location>
        <begin position="117"/>
        <end position="166"/>
    </location>
</feature>
<dbReference type="PROSITE" id="PS50113">
    <property type="entry name" value="PAC"/>
    <property type="match status" value="1"/>
</dbReference>
<dbReference type="InterPro" id="IPR001789">
    <property type="entry name" value="Sig_transdc_resp-reg_receiver"/>
</dbReference>
<dbReference type="Gene3D" id="1.10.287.130">
    <property type="match status" value="1"/>
</dbReference>
<dbReference type="InterPro" id="IPR036890">
    <property type="entry name" value="HATPase_C_sf"/>
</dbReference>
<feature type="modified residue" description="4-aspartylphosphate" evidence="6">
    <location>
        <position position="508"/>
    </location>
</feature>
<evidence type="ECO:0000259" key="8">
    <source>
        <dbReference type="PROSITE" id="PS50109"/>
    </source>
</evidence>
<feature type="coiled-coil region" evidence="7">
    <location>
        <begin position="154"/>
        <end position="209"/>
    </location>
</feature>
<dbReference type="EC" id="2.7.13.3" evidence="2"/>
<dbReference type="InterPro" id="IPR000014">
    <property type="entry name" value="PAS"/>
</dbReference>
<dbReference type="InterPro" id="IPR003661">
    <property type="entry name" value="HisK_dim/P_dom"/>
</dbReference>
<dbReference type="RefSeq" id="WP_322490799.1">
    <property type="nucleotide sequence ID" value="NZ_JAXUBM010000002.1"/>
</dbReference>
<reference evidence="11 12" key="1">
    <citation type="submission" date="2023-11" db="EMBL/GenBank/DDBJ databases">
        <title>Draft genomes analysis of Pseudomonas asiatica isolated from milk, feces and farm soil of cows suffering from clinical mastitis.</title>
        <authorList>
            <person name="Rahman T."/>
            <person name="Das Z.C."/>
            <person name="Hoque M.N."/>
        </authorList>
    </citation>
    <scope>NUCLEOTIDE SEQUENCE [LARGE SCALE GENOMIC DNA]</scope>
    <source>
        <strain evidence="11 12">2F2</strain>
    </source>
</reference>
<keyword evidence="3 6" id="KW-0597">Phosphoprotein</keyword>
<dbReference type="NCBIfam" id="NF041832">
    <property type="entry name" value="near_NosP_CTERM"/>
    <property type="match status" value="1"/>
</dbReference>
<sequence length="575" mass="63464">MARPSDEQQRALAGLLGLGDHSARKSHYPELAARLDELEAERNRYKWLFENAVHGIFQASLQDGMRAANPALARMLGYDNPQALLFPLTDLAANLFVGGAEELHAITATLARERSLHGYETRLRRKDGSHLDVLMNLLLKPGQEGLVEGFVADITERKLAQQRLQQLNDELEQRVAARTDELLEANRNLQQQIAERKQIARALRDARDAAETANRSKDKYLAAASHDLLQPLNAARLLISTLRERPLPEAEKVLVERTHQALEGAEDLLTDLLDISRLDQAAVKPDVALYRLDELFGPLVSEFRTVADAAGLKLRARIADYAISTDLRLMTRILRNFLSNACRYTDEGRILLGARRRGDHLRLEVWDTGRGIAADRLQAIFLEFNQLDVGRAADRKGVGLGLAIVERIAKILGYRVEVRSWPGRGSMFSIDVPIGEAMPLPIHQAAPQPGAGNPLPGRRLLVLDNEVSILESMGALLGQWGCEVVTATDQAGALLALQGRAPELILADFHLDHGVVGCEVVRHLREHFGVAIPAVIITADRSDQCRRSLNKLGAPLLNKPVKPGKLRAVLSQLLG</sequence>
<dbReference type="EMBL" id="JAXUBM010000002">
    <property type="protein sequence ID" value="MDZ5737192.1"/>
    <property type="molecule type" value="Genomic_DNA"/>
</dbReference>
<dbReference type="PROSITE" id="PS50109">
    <property type="entry name" value="HIS_KIN"/>
    <property type="match status" value="1"/>
</dbReference>
<dbReference type="InterPro" id="IPR035965">
    <property type="entry name" value="PAS-like_dom_sf"/>
</dbReference>
<dbReference type="InterPro" id="IPR011006">
    <property type="entry name" value="CheY-like_superfamily"/>
</dbReference>
<feature type="domain" description="Histidine kinase" evidence="8">
    <location>
        <begin position="223"/>
        <end position="436"/>
    </location>
</feature>
<evidence type="ECO:0000256" key="4">
    <source>
        <dbReference type="ARBA" id="ARBA00022679"/>
    </source>
</evidence>
<accession>A0ABU5KTB8</accession>
<feature type="domain" description="Response regulatory" evidence="9">
    <location>
        <begin position="459"/>
        <end position="574"/>
    </location>
</feature>
<dbReference type="GO" id="GO:0016301">
    <property type="term" value="F:kinase activity"/>
    <property type="evidence" value="ECO:0007669"/>
    <property type="project" value="UniProtKB-KW"/>
</dbReference>
<organism evidence="11 12">
    <name type="scientific">Pseudomonas asiatica</name>
    <dbReference type="NCBI Taxonomy" id="2219225"/>
    <lineage>
        <taxon>Bacteria</taxon>
        <taxon>Pseudomonadati</taxon>
        <taxon>Pseudomonadota</taxon>
        <taxon>Gammaproteobacteria</taxon>
        <taxon>Pseudomonadales</taxon>
        <taxon>Pseudomonadaceae</taxon>
        <taxon>Pseudomonas</taxon>
    </lineage>
</organism>
<dbReference type="Gene3D" id="3.40.50.2300">
    <property type="match status" value="1"/>
</dbReference>
<dbReference type="PANTHER" id="PTHR43047">
    <property type="entry name" value="TWO-COMPONENT HISTIDINE PROTEIN KINASE"/>
    <property type="match status" value="1"/>
</dbReference>
<evidence type="ECO:0000256" key="5">
    <source>
        <dbReference type="ARBA" id="ARBA00022777"/>
    </source>
</evidence>
<dbReference type="SUPFAM" id="SSF47384">
    <property type="entry name" value="Homodimeric domain of signal transducing histidine kinase"/>
    <property type="match status" value="1"/>
</dbReference>
<dbReference type="NCBIfam" id="TIGR00229">
    <property type="entry name" value="sensory_box"/>
    <property type="match status" value="1"/>
</dbReference>
<dbReference type="Proteomes" id="UP001292116">
    <property type="component" value="Unassembled WGS sequence"/>
</dbReference>
<evidence type="ECO:0000256" key="2">
    <source>
        <dbReference type="ARBA" id="ARBA00012438"/>
    </source>
</evidence>
<evidence type="ECO:0000256" key="7">
    <source>
        <dbReference type="SAM" id="Coils"/>
    </source>
</evidence>
<gene>
    <name evidence="11" type="ORF">SOW75_03270</name>
</gene>
<comment type="catalytic activity">
    <reaction evidence="1">
        <text>ATP + protein L-histidine = ADP + protein N-phospho-L-histidine.</text>
        <dbReference type="EC" id="2.7.13.3"/>
    </reaction>
</comment>
<dbReference type="InterPro" id="IPR036097">
    <property type="entry name" value="HisK_dim/P_sf"/>
</dbReference>
<dbReference type="SMART" id="SM00448">
    <property type="entry name" value="REC"/>
    <property type="match status" value="1"/>
</dbReference>
<proteinExistence type="predicted"/>
<dbReference type="SUPFAM" id="SSF55874">
    <property type="entry name" value="ATPase domain of HSP90 chaperone/DNA topoisomerase II/histidine kinase"/>
    <property type="match status" value="1"/>
</dbReference>
<evidence type="ECO:0000313" key="11">
    <source>
        <dbReference type="EMBL" id="MDZ5737192.1"/>
    </source>
</evidence>
<dbReference type="InterPro" id="IPR003594">
    <property type="entry name" value="HATPase_dom"/>
</dbReference>
<keyword evidence="5 11" id="KW-0418">Kinase</keyword>
<dbReference type="InterPro" id="IPR005467">
    <property type="entry name" value="His_kinase_dom"/>
</dbReference>
<comment type="caution">
    <text evidence="11">The sequence shown here is derived from an EMBL/GenBank/DDBJ whole genome shotgun (WGS) entry which is preliminary data.</text>
</comment>
<protein>
    <recommendedName>
        <fullName evidence="2">histidine kinase</fullName>
        <ecNumber evidence="2">2.7.13.3</ecNumber>
    </recommendedName>
</protein>
<dbReference type="Pfam" id="PF13188">
    <property type="entry name" value="PAS_8"/>
    <property type="match status" value="1"/>
</dbReference>
<dbReference type="InterPro" id="IPR000700">
    <property type="entry name" value="PAS-assoc_C"/>
</dbReference>
<dbReference type="Gene3D" id="3.30.565.10">
    <property type="entry name" value="Histidine kinase-like ATPase, C-terminal domain"/>
    <property type="match status" value="1"/>
</dbReference>
<dbReference type="CDD" id="cd00082">
    <property type="entry name" value="HisKA"/>
    <property type="match status" value="1"/>
</dbReference>
<dbReference type="SMART" id="SM00388">
    <property type="entry name" value="HisKA"/>
    <property type="match status" value="1"/>
</dbReference>
<dbReference type="PROSITE" id="PS50110">
    <property type="entry name" value="RESPONSE_REGULATORY"/>
    <property type="match status" value="1"/>
</dbReference>
<dbReference type="Gene3D" id="3.30.450.20">
    <property type="entry name" value="PAS domain"/>
    <property type="match status" value="1"/>
</dbReference>
<dbReference type="PRINTS" id="PR00344">
    <property type="entry name" value="BCTRLSENSOR"/>
</dbReference>
<evidence type="ECO:0000259" key="9">
    <source>
        <dbReference type="PROSITE" id="PS50110"/>
    </source>
</evidence>
<keyword evidence="7" id="KW-0175">Coiled coil</keyword>
<dbReference type="Pfam" id="PF00072">
    <property type="entry name" value="Response_reg"/>
    <property type="match status" value="1"/>
</dbReference>
<evidence type="ECO:0000313" key="12">
    <source>
        <dbReference type="Proteomes" id="UP001292116"/>
    </source>
</evidence>
<evidence type="ECO:0000259" key="10">
    <source>
        <dbReference type="PROSITE" id="PS50113"/>
    </source>
</evidence>
<dbReference type="Pfam" id="PF02518">
    <property type="entry name" value="HATPase_c"/>
    <property type="match status" value="1"/>
</dbReference>
<dbReference type="CDD" id="cd00156">
    <property type="entry name" value="REC"/>
    <property type="match status" value="1"/>
</dbReference>